<dbReference type="AlphaFoldDB" id="A0A9D1JMU5"/>
<sequence>MKQFTFYKLYSDILDGMNDTDAGKFAMRICEYEFEDKQPEEELSGKERFYWSNISDMLAEVKEAESSGKSLKKFNLRSEHFTFSETYFDAMKLLKGGDLGVFVKAICAYMFRGEVVQFKDKEIQGYYNLCKLKMDISKKRKSCGSRGGKQNTA</sequence>
<reference evidence="1" key="1">
    <citation type="submission" date="2020-10" db="EMBL/GenBank/DDBJ databases">
        <authorList>
            <person name="Gilroy R."/>
        </authorList>
    </citation>
    <scope>NUCLEOTIDE SEQUENCE</scope>
    <source>
        <strain evidence="1">6276</strain>
    </source>
</reference>
<protein>
    <submittedName>
        <fullName evidence="1">Uncharacterized protein</fullName>
    </submittedName>
</protein>
<dbReference type="Proteomes" id="UP000823928">
    <property type="component" value="Unassembled WGS sequence"/>
</dbReference>
<evidence type="ECO:0000313" key="1">
    <source>
        <dbReference type="EMBL" id="HIS35525.1"/>
    </source>
</evidence>
<comment type="caution">
    <text evidence="1">The sequence shown here is derived from an EMBL/GenBank/DDBJ whole genome shotgun (WGS) entry which is preliminary data.</text>
</comment>
<reference evidence="1" key="2">
    <citation type="journal article" date="2021" name="PeerJ">
        <title>Extensive microbial diversity within the chicken gut microbiome revealed by metagenomics and culture.</title>
        <authorList>
            <person name="Gilroy R."/>
            <person name="Ravi A."/>
            <person name="Getino M."/>
            <person name="Pursley I."/>
            <person name="Horton D.L."/>
            <person name="Alikhan N.F."/>
            <person name="Baker D."/>
            <person name="Gharbi K."/>
            <person name="Hall N."/>
            <person name="Watson M."/>
            <person name="Adriaenssens E.M."/>
            <person name="Foster-Nyarko E."/>
            <person name="Jarju S."/>
            <person name="Secka A."/>
            <person name="Antonio M."/>
            <person name="Oren A."/>
            <person name="Chaudhuri R.R."/>
            <person name="La Ragione R."/>
            <person name="Hildebrand F."/>
            <person name="Pallen M.J."/>
        </authorList>
    </citation>
    <scope>NUCLEOTIDE SEQUENCE</scope>
    <source>
        <strain evidence="1">6276</strain>
    </source>
</reference>
<accession>A0A9D1JMU5</accession>
<name>A0A9D1JMU5_9BACT</name>
<proteinExistence type="predicted"/>
<dbReference type="EMBL" id="DVIU01000053">
    <property type="protein sequence ID" value="HIS35525.1"/>
    <property type="molecule type" value="Genomic_DNA"/>
</dbReference>
<organism evidence="1 2">
    <name type="scientific">Candidatus Scatousia excrementigallinarum</name>
    <dbReference type="NCBI Taxonomy" id="2840935"/>
    <lineage>
        <taxon>Bacteria</taxon>
        <taxon>Candidatus Scatousia</taxon>
    </lineage>
</organism>
<evidence type="ECO:0000313" key="2">
    <source>
        <dbReference type="Proteomes" id="UP000823928"/>
    </source>
</evidence>
<gene>
    <name evidence="1" type="ORF">IAC10_02690</name>
</gene>